<dbReference type="GO" id="GO:0000160">
    <property type="term" value="P:phosphorelay signal transduction system"/>
    <property type="evidence" value="ECO:0007669"/>
    <property type="project" value="InterPro"/>
</dbReference>
<dbReference type="EMBL" id="DVLW01000149">
    <property type="protein sequence ID" value="HIT94615.1"/>
    <property type="molecule type" value="Genomic_DNA"/>
</dbReference>
<protein>
    <submittedName>
        <fullName evidence="4">Winged helix-turn-helix domain-containing protein</fullName>
    </submittedName>
</protein>
<feature type="domain" description="OmpR/PhoB-type" evidence="3">
    <location>
        <begin position="1"/>
        <end position="48"/>
    </location>
</feature>
<gene>
    <name evidence="4" type="ORF">IAC43_05480</name>
</gene>
<comment type="caution">
    <text evidence="4">The sequence shown here is derived from an EMBL/GenBank/DDBJ whole genome shotgun (WGS) entry which is preliminary data.</text>
</comment>
<evidence type="ECO:0000259" key="3">
    <source>
        <dbReference type="PROSITE" id="PS51755"/>
    </source>
</evidence>
<name>A0A9D1KRZ3_9FIRM</name>
<accession>A0A9D1KRZ3</accession>
<dbReference type="GO" id="GO:0003677">
    <property type="term" value="F:DNA binding"/>
    <property type="evidence" value="ECO:0007669"/>
    <property type="project" value="UniProtKB-UniRule"/>
</dbReference>
<feature type="DNA-binding region" description="OmpR/PhoB-type" evidence="2">
    <location>
        <begin position="1"/>
        <end position="48"/>
    </location>
</feature>
<dbReference type="InterPro" id="IPR016032">
    <property type="entry name" value="Sig_transdc_resp-reg_C-effctor"/>
</dbReference>
<sequence>GVWGDEYWNRNNNTIATHIRHLREKMMDTGDRPLYIRTVWGIGYRLGEG</sequence>
<dbReference type="PROSITE" id="PS51755">
    <property type="entry name" value="OMPR_PHOB"/>
    <property type="match status" value="1"/>
</dbReference>
<proteinExistence type="predicted"/>
<evidence type="ECO:0000313" key="4">
    <source>
        <dbReference type="EMBL" id="HIT94615.1"/>
    </source>
</evidence>
<dbReference type="GO" id="GO:0006355">
    <property type="term" value="P:regulation of DNA-templated transcription"/>
    <property type="evidence" value="ECO:0007669"/>
    <property type="project" value="InterPro"/>
</dbReference>
<evidence type="ECO:0000313" key="5">
    <source>
        <dbReference type="Proteomes" id="UP000824160"/>
    </source>
</evidence>
<evidence type="ECO:0000256" key="2">
    <source>
        <dbReference type="PROSITE-ProRule" id="PRU01091"/>
    </source>
</evidence>
<dbReference type="CDD" id="cd00383">
    <property type="entry name" value="trans_reg_C"/>
    <property type="match status" value="1"/>
</dbReference>
<dbReference type="Proteomes" id="UP000824160">
    <property type="component" value="Unassembled WGS sequence"/>
</dbReference>
<organism evidence="4 5">
    <name type="scientific">Candidatus Faecivivens stercoripullorum</name>
    <dbReference type="NCBI Taxonomy" id="2840805"/>
    <lineage>
        <taxon>Bacteria</taxon>
        <taxon>Bacillati</taxon>
        <taxon>Bacillota</taxon>
        <taxon>Clostridia</taxon>
        <taxon>Eubacteriales</taxon>
        <taxon>Oscillospiraceae</taxon>
        <taxon>Oscillospiraceae incertae sedis</taxon>
        <taxon>Candidatus Faecivivens</taxon>
    </lineage>
</organism>
<dbReference type="Pfam" id="PF00486">
    <property type="entry name" value="Trans_reg_C"/>
    <property type="match status" value="1"/>
</dbReference>
<dbReference type="Gene3D" id="1.10.10.10">
    <property type="entry name" value="Winged helix-like DNA-binding domain superfamily/Winged helix DNA-binding domain"/>
    <property type="match status" value="1"/>
</dbReference>
<evidence type="ECO:0000256" key="1">
    <source>
        <dbReference type="ARBA" id="ARBA00023125"/>
    </source>
</evidence>
<reference evidence="4" key="1">
    <citation type="submission" date="2020-10" db="EMBL/GenBank/DDBJ databases">
        <authorList>
            <person name="Gilroy R."/>
        </authorList>
    </citation>
    <scope>NUCLEOTIDE SEQUENCE</scope>
    <source>
        <strain evidence="4">ChiBcec7-5410</strain>
    </source>
</reference>
<dbReference type="InterPro" id="IPR001867">
    <property type="entry name" value="OmpR/PhoB-type_DNA-bd"/>
</dbReference>
<reference evidence="4" key="2">
    <citation type="journal article" date="2021" name="PeerJ">
        <title>Extensive microbial diversity within the chicken gut microbiome revealed by metagenomics and culture.</title>
        <authorList>
            <person name="Gilroy R."/>
            <person name="Ravi A."/>
            <person name="Getino M."/>
            <person name="Pursley I."/>
            <person name="Horton D.L."/>
            <person name="Alikhan N.F."/>
            <person name="Baker D."/>
            <person name="Gharbi K."/>
            <person name="Hall N."/>
            <person name="Watson M."/>
            <person name="Adriaenssens E.M."/>
            <person name="Foster-Nyarko E."/>
            <person name="Jarju S."/>
            <person name="Secka A."/>
            <person name="Antonio M."/>
            <person name="Oren A."/>
            <person name="Chaudhuri R.R."/>
            <person name="La Ragione R."/>
            <person name="Hildebrand F."/>
            <person name="Pallen M.J."/>
        </authorList>
    </citation>
    <scope>NUCLEOTIDE SEQUENCE</scope>
    <source>
        <strain evidence="4">ChiBcec7-5410</strain>
    </source>
</reference>
<dbReference type="SUPFAM" id="SSF46894">
    <property type="entry name" value="C-terminal effector domain of the bipartite response regulators"/>
    <property type="match status" value="1"/>
</dbReference>
<dbReference type="InterPro" id="IPR036388">
    <property type="entry name" value="WH-like_DNA-bd_sf"/>
</dbReference>
<keyword evidence="1 2" id="KW-0238">DNA-binding</keyword>
<dbReference type="AlphaFoldDB" id="A0A9D1KRZ3"/>
<feature type="non-terminal residue" evidence="4">
    <location>
        <position position="1"/>
    </location>
</feature>